<comment type="caution">
    <text evidence="1">The sequence shown here is derived from an EMBL/GenBank/DDBJ whole genome shotgun (WGS) entry which is preliminary data.</text>
</comment>
<organism evidence="1 2">
    <name type="scientific">Ogataea philodendri</name>
    <dbReference type="NCBI Taxonomy" id="1378263"/>
    <lineage>
        <taxon>Eukaryota</taxon>
        <taxon>Fungi</taxon>
        <taxon>Dikarya</taxon>
        <taxon>Ascomycota</taxon>
        <taxon>Saccharomycotina</taxon>
        <taxon>Pichiomycetes</taxon>
        <taxon>Pichiales</taxon>
        <taxon>Pichiaceae</taxon>
        <taxon>Ogataea</taxon>
    </lineage>
</organism>
<proteinExistence type="predicted"/>
<reference evidence="1" key="2">
    <citation type="submission" date="2021-01" db="EMBL/GenBank/DDBJ databases">
        <authorList>
            <person name="Schikora-Tamarit M.A."/>
        </authorList>
    </citation>
    <scope>NUCLEOTIDE SEQUENCE</scope>
    <source>
        <strain evidence="1">CBS6075</strain>
    </source>
</reference>
<keyword evidence="2" id="KW-1185">Reference proteome</keyword>
<dbReference type="RefSeq" id="XP_046058975.1">
    <property type="nucleotide sequence ID" value="XM_046207298.1"/>
</dbReference>
<evidence type="ECO:0000313" key="2">
    <source>
        <dbReference type="Proteomes" id="UP000769157"/>
    </source>
</evidence>
<dbReference type="AlphaFoldDB" id="A0A9P8NZ28"/>
<sequence length="169" mass="18214">MESPANTTSVIDLRNSMVSGAVSSSPIRYSFSISTRAKLLSGLIWSPEINKSLLPVFCTERGIWAPASGYTTSTTVKMPGSTSMPKTPTTTPVTSRILSRISPARIIRPDSSSSITWSFCGSEYACALIWSSLLKSAELLTSSAPYTLLLTSSRIFGLYFISMNTVPIV</sequence>
<evidence type="ECO:0000313" key="1">
    <source>
        <dbReference type="EMBL" id="KAH3661871.1"/>
    </source>
</evidence>
<name>A0A9P8NZ28_9ASCO</name>
<dbReference type="GeneID" id="70238014"/>
<protein>
    <submittedName>
        <fullName evidence="1">Uncharacterized protein</fullName>
    </submittedName>
</protein>
<reference evidence="1" key="1">
    <citation type="journal article" date="2021" name="Open Biol.">
        <title>Shared evolutionary footprints suggest mitochondrial oxidative damage underlies multiple complex I losses in fungi.</title>
        <authorList>
            <person name="Schikora-Tamarit M.A."/>
            <person name="Marcet-Houben M."/>
            <person name="Nosek J."/>
            <person name="Gabaldon T."/>
        </authorList>
    </citation>
    <scope>NUCLEOTIDE SEQUENCE</scope>
    <source>
        <strain evidence="1">CBS6075</strain>
    </source>
</reference>
<dbReference type="EMBL" id="JAEUBE010000414">
    <property type="protein sequence ID" value="KAH3661871.1"/>
    <property type="molecule type" value="Genomic_DNA"/>
</dbReference>
<accession>A0A9P8NZ28</accession>
<dbReference type="Proteomes" id="UP000769157">
    <property type="component" value="Unassembled WGS sequence"/>
</dbReference>
<gene>
    <name evidence="1" type="ORF">OGAPHI_006050</name>
</gene>